<sequence length="222" mass="23898">MIKGILQLYVERWDFFLELILQHMMLTLIAVLIITITGIALGIVMTRNEVLAKILLTITNFLYTIPSIALFGFLVSITGIGNSSAIIALSIYGILPIIRNTYTGIMEVDDQVIESAVGMGVTNSQLLLKIQLPLASPVIMTGFRTMVIMTIALGGIASFIGAGGLGKAIWRGITTNYPEMTIGGSLLVALLAIVTDFLLEIVEKKLRKRILGNGSMGGSLNV</sequence>
<dbReference type="RefSeq" id="WP_073340611.1">
    <property type="nucleotide sequence ID" value="NZ_FQXM01000032.1"/>
</dbReference>
<comment type="subcellular location">
    <subcellularLocation>
        <location evidence="6">Cell membrane</location>
        <topology evidence="6">Multi-pass membrane protein</topology>
    </subcellularLocation>
    <subcellularLocation>
        <location evidence="1">Membrane</location>
        <topology evidence="1">Multi-pass membrane protein</topology>
    </subcellularLocation>
</comment>
<feature type="transmembrane region" description="Helical" evidence="6">
    <location>
        <begin position="182"/>
        <end position="199"/>
    </location>
</feature>
<protein>
    <submittedName>
        <fullName evidence="8">Osmoprotectant transport system permease protein</fullName>
    </submittedName>
</protein>
<name>A0A1M5XM46_9CLOT</name>
<accession>A0A1M5XM46</accession>
<feature type="transmembrane region" description="Helical" evidence="6">
    <location>
        <begin position="80"/>
        <end position="98"/>
    </location>
</feature>
<evidence type="ECO:0000256" key="2">
    <source>
        <dbReference type="ARBA" id="ARBA00022448"/>
    </source>
</evidence>
<proteinExistence type="inferred from homology"/>
<dbReference type="PANTHER" id="PTHR30177:SF4">
    <property type="entry name" value="OSMOPROTECTANT IMPORT PERMEASE PROTEIN OSMW"/>
    <property type="match status" value="1"/>
</dbReference>
<keyword evidence="3 6" id="KW-0812">Transmembrane</keyword>
<evidence type="ECO:0000313" key="9">
    <source>
        <dbReference type="Proteomes" id="UP000184447"/>
    </source>
</evidence>
<dbReference type="GO" id="GO:0055085">
    <property type="term" value="P:transmembrane transport"/>
    <property type="evidence" value="ECO:0007669"/>
    <property type="project" value="InterPro"/>
</dbReference>
<feature type="domain" description="ABC transmembrane type-1" evidence="7">
    <location>
        <begin position="20"/>
        <end position="199"/>
    </location>
</feature>
<dbReference type="GO" id="GO:0005886">
    <property type="term" value="C:plasma membrane"/>
    <property type="evidence" value="ECO:0007669"/>
    <property type="project" value="UniProtKB-SubCell"/>
</dbReference>
<keyword evidence="9" id="KW-1185">Reference proteome</keyword>
<evidence type="ECO:0000256" key="6">
    <source>
        <dbReference type="RuleBase" id="RU363032"/>
    </source>
</evidence>
<dbReference type="GO" id="GO:0031460">
    <property type="term" value="P:glycine betaine transport"/>
    <property type="evidence" value="ECO:0007669"/>
    <property type="project" value="TreeGrafter"/>
</dbReference>
<dbReference type="PANTHER" id="PTHR30177">
    <property type="entry name" value="GLYCINE BETAINE/L-PROLINE TRANSPORT SYSTEM PERMEASE PROTEIN PROW"/>
    <property type="match status" value="1"/>
</dbReference>
<dbReference type="Gene3D" id="1.10.3720.10">
    <property type="entry name" value="MetI-like"/>
    <property type="match status" value="1"/>
</dbReference>
<reference evidence="8 9" key="1">
    <citation type="submission" date="2016-11" db="EMBL/GenBank/DDBJ databases">
        <authorList>
            <person name="Jaros S."/>
            <person name="Januszkiewicz K."/>
            <person name="Wedrychowicz H."/>
        </authorList>
    </citation>
    <scope>NUCLEOTIDE SEQUENCE [LARGE SCALE GENOMIC DNA]</scope>
    <source>
        <strain evidence="8 9">DSM 8605</strain>
    </source>
</reference>
<keyword evidence="2 6" id="KW-0813">Transport</keyword>
<dbReference type="PROSITE" id="PS50928">
    <property type="entry name" value="ABC_TM1"/>
    <property type="match status" value="1"/>
</dbReference>
<evidence type="ECO:0000313" key="8">
    <source>
        <dbReference type="EMBL" id="SHI00900.1"/>
    </source>
</evidence>
<dbReference type="STRING" id="1121316.SAMN02745207_03777"/>
<comment type="similarity">
    <text evidence="6">Belongs to the binding-protein-dependent transport system permease family.</text>
</comment>
<feature type="transmembrane region" description="Helical" evidence="6">
    <location>
        <begin position="146"/>
        <end position="170"/>
    </location>
</feature>
<gene>
    <name evidence="8" type="ORF">SAMN02745207_03777</name>
</gene>
<dbReference type="AlphaFoldDB" id="A0A1M5XM46"/>
<keyword evidence="4 6" id="KW-1133">Transmembrane helix</keyword>
<evidence type="ECO:0000256" key="4">
    <source>
        <dbReference type="ARBA" id="ARBA00022989"/>
    </source>
</evidence>
<dbReference type="InterPro" id="IPR035906">
    <property type="entry name" value="MetI-like_sf"/>
</dbReference>
<dbReference type="EMBL" id="FQXM01000032">
    <property type="protein sequence ID" value="SHI00900.1"/>
    <property type="molecule type" value="Genomic_DNA"/>
</dbReference>
<evidence type="ECO:0000256" key="1">
    <source>
        <dbReference type="ARBA" id="ARBA00004141"/>
    </source>
</evidence>
<evidence type="ECO:0000256" key="3">
    <source>
        <dbReference type="ARBA" id="ARBA00022692"/>
    </source>
</evidence>
<dbReference type="Proteomes" id="UP000184447">
    <property type="component" value="Unassembled WGS sequence"/>
</dbReference>
<dbReference type="InterPro" id="IPR051204">
    <property type="entry name" value="ABC_transp_perm/SBD"/>
</dbReference>
<dbReference type="InterPro" id="IPR000515">
    <property type="entry name" value="MetI-like"/>
</dbReference>
<evidence type="ECO:0000259" key="7">
    <source>
        <dbReference type="PROSITE" id="PS50928"/>
    </source>
</evidence>
<evidence type="ECO:0000256" key="5">
    <source>
        <dbReference type="ARBA" id="ARBA00023136"/>
    </source>
</evidence>
<organism evidence="8 9">
    <name type="scientific">Clostridium grantii DSM 8605</name>
    <dbReference type="NCBI Taxonomy" id="1121316"/>
    <lineage>
        <taxon>Bacteria</taxon>
        <taxon>Bacillati</taxon>
        <taxon>Bacillota</taxon>
        <taxon>Clostridia</taxon>
        <taxon>Eubacteriales</taxon>
        <taxon>Clostridiaceae</taxon>
        <taxon>Clostridium</taxon>
    </lineage>
</organism>
<dbReference type="Pfam" id="PF00528">
    <property type="entry name" value="BPD_transp_1"/>
    <property type="match status" value="1"/>
</dbReference>
<dbReference type="SUPFAM" id="SSF161098">
    <property type="entry name" value="MetI-like"/>
    <property type="match status" value="1"/>
</dbReference>
<keyword evidence="5 6" id="KW-0472">Membrane</keyword>
<feature type="transmembrane region" description="Helical" evidence="6">
    <location>
        <begin position="20"/>
        <end position="43"/>
    </location>
</feature>
<dbReference type="FunFam" id="1.10.3720.10:FF:000001">
    <property type="entry name" value="Glycine betaine ABC transporter, permease"/>
    <property type="match status" value="1"/>
</dbReference>
<feature type="transmembrane region" description="Helical" evidence="6">
    <location>
        <begin position="50"/>
        <end position="74"/>
    </location>
</feature>
<dbReference type="CDD" id="cd06261">
    <property type="entry name" value="TM_PBP2"/>
    <property type="match status" value="1"/>
</dbReference>